<dbReference type="InterPro" id="IPR013766">
    <property type="entry name" value="Thioredoxin_domain"/>
</dbReference>
<dbReference type="EMBL" id="GDID01003944">
    <property type="protein sequence ID" value="JAP92662.1"/>
    <property type="molecule type" value="Transcribed_RNA"/>
</dbReference>
<evidence type="ECO:0000313" key="4">
    <source>
        <dbReference type="EMBL" id="JAP92662.1"/>
    </source>
</evidence>
<protein>
    <submittedName>
        <fullName evidence="4">Thioredoxin domain-containing protein</fullName>
    </submittedName>
</protein>
<name>A0A146K744_9EUKA</name>
<dbReference type="AlphaFoldDB" id="A0A146K744"/>
<dbReference type="GO" id="GO:0005783">
    <property type="term" value="C:endoplasmic reticulum"/>
    <property type="evidence" value="ECO:0007669"/>
    <property type="project" value="TreeGrafter"/>
</dbReference>
<accession>A0A146K744</accession>
<dbReference type="InterPro" id="IPR036249">
    <property type="entry name" value="Thioredoxin-like_sf"/>
</dbReference>
<feature type="non-terminal residue" evidence="4">
    <location>
        <position position="1"/>
    </location>
</feature>
<dbReference type="Gene3D" id="3.40.30.10">
    <property type="entry name" value="Glutaredoxin"/>
    <property type="match status" value="1"/>
</dbReference>
<feature type="domain" description="Thioredoxin" evidence="3">
    <location>
        <begin position="1"/>
        <end position="108"/>
    </location>
</feature>
<proteinExistence type="inferred from homology"/>
<dbReference type="GO" id="GO:0006457">
    <property type="term" value="P:protein folding"/>
    <property type="evidence" value="ECO:0007669"/>
    <property type="project" value="TreeGrafter"/>
</dbReference>
<organism evidence="4">
    <name type="scientific">Trepomonas sp. PC1</name>
    <dbReference type="NCBI Taxonomy" id="1076344"/>
    <lineage>
        <taxon>Eukaryota</taxon>
        <taxon>Metamonada</taxon>
        <taxon>Diplomonadida</taxon>
        <taxon>Hexamitidae</taxon>
        <taxon>Hexamitinae</taxon>
        <taxon>Trepomonas</taxon>
    </lineage>
</organism>
<evidence type="ECO:0000256" key="1">
    <source>
        <dbReference type="ARBA" id="ARBA00006347"/>
    </source>
</evidence>
<comment type="similarity">
    <text evidence="1">Belongs to the protein disulfide isomerase family.</text>
</comment>
<evidence type="ECO:0000259" key="3">
    <source>
        <dbReference type="PROSITE" id="PS51352"/>
    </source>
</evidence>
<dbReference type="CDD" id="cd02961">
    <property type="entry name" value="PDI_a_family"/>
    <property type="match status" value="1"/>
</dbReference>
<dbReference type="PROSITE" id="PS51352">
    <property type="entry name" value="THIOREDOXIN_2"/>
    <property type="match status" value="1"/>
</dbReference>
<dbReference type="InterPro" id="IPR051063">
    <property type="entry name" value="PDI"/>
</dbReference>
<gene>
    <name evidence="4" type="ORF">TPC1_15323</name>
</gene>
<dbReference type="PANTHER" id="PTHR45672">
    <property type="entry name" value="PROTEIN DISULFIDE-ISOMERASE C17H9.14C-RELATED"/>
    <property type="match status" value="1"/>
</dbReference>
<dbReference type="PANTHER" id="PTHR45672:SF3">
    <property type="entry name" value="THIOREDOXIN DOMAIN-CONTAINING PROTEIN 5"/>
    <property type="match status" value="1"/>
</dbReference>
<dbReference type="Pfam" id="PF00085">
    <property type="entry name" value="Thioredoxin"/>
    <property type="match status" value="1"/>
</dbReference>
<reference evidence="4" key="1">
    <citation type="submission" date="2015-07" db="EMBL/GenBank/DDBJ databases">
        <title>Adaptation to a free-living lifestyle via gene acquisitions in the diplomonad Trepomonas sp. PC1.</title>
        <authorList>
            <person name="Xu F."/>
            <person name="Jerlstrom-Hultqvist J."/>
            <person name="Kolisko M."/>
            <person name="Simpson A.G.B."/>
            <person name="Roger A.J."/>
            <person name="Svard S.G."/>
            <person name="Andersson J.O."/>
        </authorList>
    </citation>
    <scope>NUCLEOTIDE SEQUENCE</scope>
    <source>
        <strain evidence="4">PC1</strain>
    </source>
</reference>
<dbReference type="SUPFAM" id="SSF52833">
    <property type="entry name" value="Thioredoxin-like"/>
    <property type="match status" value="1"/>
</dbReference>
<evidence type="ECO:0000256" key="2">
    <source>
        <dbReference type="ARBA" id="ARBA00022729"/>
    </source>
</evidence>
<keyword evidence="2" id="KW-0732">Signal</keyword>
<sequence>VFSLMINVQTIGSNFDTKIQHANKPTFVMFYTPWCEHYLTFKSSWETFLMDGVEFAQVNCVDNRDVCQDENIKDYPSFKLYKRGEFFAKYKGDRDKERIYQWVLMKIK</sequence>
<dbReference type="GO" id="GO:0003756">
    <property type="term" value="F:protein disulfide isomerase activity"/>
    <property type="evidence" value="ECO:0007669"/>
    <property type="project" value="TreeGrafter"/>
</dbReference>